<dbReference type="InterPro" id="IPR036748">
    <property type="entry name" value="MTH938-like_sf"/>
</dbReference>
<evidence type="ECO:0000313" key="1">
    <source>
        <dbReference type="EMBL" id="MCV6824046.1"/>
    </source>
</evidence>
<dbReference type="EMBL" id="JAOYFC010000001">
    <property type="protein sequence ID" value="MCV6824046.1"/>
    <property type="molecule type" value="Genomic_DNA"/>
</dbReference>
<dbReference type="AlphaFoldDB" id="A0AAE3J010"/>
<accession>A0AAE3J010</accession>
<dbReference type="CDD" id="cd00248">
    <property type="entry name" value="Mth938-like"/>
    <property type="match status" value="1"/>
</dbReference>
<dbReference type="InterPro" id="IPR007523">
    <property type="entry name" value="NDUFAF3/AAMDC"/>
</dbReference>
<dbReference type="RefSeq" id="WP_263952870.1">
    <property type="nucleotide sequence ID" value="NZ_JAOYFC010000001.1"/>
</dbReference>
<protein>
    <submittedName>
        <fullName evidence="1">Mth938-like domain-containing protein</fullName>
    </submittedName>
</protein>
<keyword evidence="2" id="KW-1185">Reference proteome</keyword>
<dbReference type="PANTHER" id="PTHR21192:SF2">
    <property type="entry name" value="NADH DEHYDROGENASE [UBIQUINONE] 1 ALPHA SUBCOMPLEX ASSEMBLY FACTOR 3"/>
    <property type="match status" value="1"/>
</dbReference>
<dbReference type="Proteomes" id="UP001208041">
    <property type="component" value="Unassembled WGS sequence"/>
</dbReference>
<organism evidence="1 2">
    <name type="scientific">Halocynthiibacter halioticoli</name>
    <dbReference type="NCBI Taxonomy" id="2986804"/>
    <lineage>
        <taxon>Bacteria</taxon>
        <taxon>Pseudomonadati</taxon>
        <taxon>Pseudomonadota</taxon>
        <taxon>Alphaproteobacteria</taxon>
        <taxon>Rhodobacterales</taxon>
        <taxon>Paracoccaceae</taxon>
        <taxon>Halocynthiibacter</taxon>
    </lineage>
</organism>
<dbReference type="SUPFAM" id="SSF64076">
    <property type="entry name" value="MTH938-like"/>
    <property type="match status" value="1"/>
</dbReference>
<name>A0AAE3J010_9RHOB</name>
<sequence length="118" mass="12441">MKFTEVSYGDLLPVDGYGPGFFRIGGEKVEGPMAIMPSGRIEWGGYEDSDALVAEAGNIDVLFFGTGTEIAYLPKPLKQALEAAGIGVELMATPAACRTYNVLLSEGRRVGIAAIPVS</sequence>
<evidence type="ECO:0000313" key="2">
    <source>
        <dbReference type="Proteomes" id="UP001208041"/>
    </source>
</evidence>
<dbReference type="Pfam" id="PF04430">
    <property type="entry name" value="DUF498"/>
    <property type="match status" value="1"/>
</dbReference>
<dbReference type="PANTHER" id="PTHR21192">
    <property type="entry name" value="NUCLEAR PROTEIN E3-3"/>
    <property type="match status" value="1"/>
</dbReference>
<comment type="caution">
    <text evidence="1">The sequence shown here is derived from an EMBL/GenBank/DDBJ whole genome shotgun (WGS) entry which is preliminary data.</text>
</comment>
<gene>
    <name evidence="1" type="ORF">OH136_05700</name>
</gene>
<reference evidence="1" key="1">
    <citation type="submission" date="2022-10" db="EMBL/GenBank/DDBJ databases">
        <authorList>
            <person name="Yue Y."/>
        </authorList>
    </citation>
    <scope>NUCLEOTIDE SEQUENCE</scope>
    <source>
        <strain evidence="1">Z654</strain>
    </source>
</reference>
<dbReference type="Gene3D" id="3.40.1230.10">
    <property type="entry name" value="MTH938-like"/>
    <property type="match status" value="1"/>
</dbReference>
<proteinExistence type="predicted"/>